<dbReference type="SUPFAM" id="SSF52151">
    <property type="entry name" value="FabD/lysophospholipase-like"/>
    <property type="match status" value="1"/>
</dbReference>
<evidence type="ECO:0000256" key="4">
    <source>
        <dbReference type="PROSITE-ProRule" id="PRU01161"/>
    </source>
</evidence>
<evidence type="ECO:0000259" key="6">
    <source>
        <dbReference type="PROSITE" id="PS51635"/>
    </source>
</evidence>
<evidence type="ECO:0000256" key="2">
    <source>
        <dbReference type="ARBA" id="ARBA00022963"/>
    </source>
</evidence>
<keyword evidence="3 4" id="KW-0443">Lipid metabolism</keyword>
<dbReference type="InterPro" id="IPR050301">
    <property type="entry name" value="NTE"/>
</dbReference>
<keyword evidence="2 4" id="KW-0442">Lipid degradation</keyword>
<protein>
    <submittedName>
        <fullName evidence="7">NTE family protein</fullName>
    </submittedName>
</protein>
<dbReference type="Gene3D" id="3.40.1090.10">
    <property type="entry name" value="Cytosolic phospholipase A2 catalytic domain"/>
    <property type="match status" value="2"/>
</dbReference>
<proteinExistence type="predicted"/>
<evidence type="ECO:0000256" key="3">
    <source>
        <dbReference type="ARBA" id="ARBA00023098"/>
    </source>
</evidence>
<feature type="region of interest" description="Disordered" evidence="5">
    <location>
        <begin position="186"/>
        <end position="221"/>
    </location>
</feature>
<name>A0A853A273_9ACTN</name>
<reference evidence="7 8" key="1">
    <citation type="submission" date="2020-07" db="EMBL/GenBank/DDBJ databases">
        <title>Sequencing the genomes of 1000 actinobacteria strains.</title>
        <authorList>
            <person name="Klenk H.-P."/>
        </authorList>
    </citation>
    <scope>NUCLEOTIDE SEQUENCE [LARGE SCALE GENOMIC DNA]</scope>
    <source>
        <strain evidence="7 8">DSM 42178</strain>
    </source>
</reference>
<dbReference type="RefSeq" id="WP_179813708.1">
    <property type="nucleotide sequence ID" value="NZ_JACBZD010000001.1"/>
</dbReference>
<feature type="domain" description="PNPLA" evidence="6">
    <location>
        <begin position="5"/>
        <end position="175"/>
    </location>
</feature>
<comment type="caution">
    <text evidence="7">The sequence shown here is derived from an EMBL/GenBank/DDBJ whole genome shotgun (WGS) entry which is preliminary data.</text>
</comment>
<feature type="active site" description="Proton acceptor" evidence="4">
    <location>
        <position position="162"/>
    </location>
</feature>
<dbReference type="PANTHER" id="PTHR14226:SF57">
    <property type="entry name" value="BLR7027 PROTEIN"/>
    <property type="match status" value="1"/>
</dbReference>
<dbReference type="Proteomes" id="UP000567795">
    <property type="component" value="Unassembled WGS sequence"/>
</dbReference>
<evidence type="ECO:0000313" key="7">
    <source>
        <dbReference type="EMBL" id="NYI04871.1"/>
    </source>
</evidence>
<dbReference type="PROSITE" id="PS51635">
    <property type="entry name" value="PNPLA"/>
    <property type="match status" value="1"/>
</dbReference>
<feature type="short sequence motif" description="DGA/G" evidence="4">
    <location>
        <begin position="162"/>
        <end position="164"/>
    </location>
</feature>
<evidence type="ECO:0000256" key="5">
    <source>
        <dbReference type="SAM" id="MobiDB-lite"/>
    </source>
</evidence>
<feature type="active site" description="Nucleophile" evidence="4">
    <location>
        <position position="38"/>
    </location>
</feature>
<feature type="compositionally biased region" description="Pro residues" evidence="5">
    <location>
        <begin position="208"/>
        <end position="219"/>
    </location>
</feature>
<keyword evidence="1 4" id="KW-0378">Hydrolase</keyword>
<accession>A0A853A273</accession>
<dbReference type="PANTHER" id="PTHR14226">
    <property type="entry name" value="NEUROPATHY TARGET ESTERASE/SWISS CHEESE D.MELANOGASTER"/>
    <property type="match status" value="1"/>
</dbReference>
<evidence type="ECO:0000313" key="8">
    <source>
        <dbReference type="Proteomes" id="UP000567795"/>
    </source>
</evidence>
<dbReference type="GO" id="GO:0016787">
    <property type="term" value="F:hydrolase activity"/>
    <property type="evidence" value="ECO:0007669"/>
    <property type="project" value="UniProtKB-UniRule"/>
</dbReference>
<dbReference type="EMBL" id="JACBZD010000001">
    <property type="protein sequence ID" value="NYI04871.1"/>
    <property type="molecule type" value="Genomic_DNA"/>
</dbReference>
<evidence type="ECO:0000256" key="1">
    <source>
        <dbReference type="ARBA" id="ARBA00022801"/>
    </source>
</evidence>
<feature type="short sequence motif" description="GXGXXG" evidence="4">
    <location>
        <begin position="9"/>
        <end position="14"/>
    </location>
</feature>
<dbReference type="InterPro" id="IPR002641">
    <property type="entry name" value="PNPLA_dom"/>
</dbReference>
<dbReference type="InterPro" id="IPR016035">
    <property type="entry name" value="Acyl_Trfase/lysoPLipase"/>
</dbReference>
<dbReference type="CDD" id="cd07209">
    <property type="entry name" value="Pat_hypo_Ecoli_Z1214_like"/>
    <property type="match status" value="1"/>
</dbReference>
<keyword evidence="8" id="KW-1185">Reference proteome</keyword>
<dbReference type="GO" id="GO:0016042">
    <property type="term" value="P:lipid catabolic process"/>
    <property type="evidence" value="ECO:0007669"/>
    <property type="project" value="UniProtKB-UniRule"/>
</dbReference>
<feature type="short sequence motif" description="GXSXG" evidence="4">
    <location>
        <begin position="36"/>
        <end position="40"/>
    </location>
</feature>
<sequence>MTTAWVLPGGGSYGAVQAGQARALMEAGIFPDMVLGTSVGSLNAAWLAGDPTREGVERLRRMWLEIRRTQAFPVDPLRMLGGVLRLRNHVMDNAPLGRWLSSRVSFHNLEDGRLPLTVTAVDVLTGDPVYLDRGPLIPALLASSALPGIFPPVEIDGRWLIDGGLAAHTPVTRAVDQGADRVFVLPSSGTQPFSLTPEARGLTEPHGRPSPSPSEPPHTPASVRAAALGAAIDTTVRLELELGAQRCELYVLPAPNLAGLSSFSFRHARQLMNAGLALGRRWIAEGAPRVGPGPVAVDGAPALR</sequence>
<dbReference type="AlphaFoldDB" id="A0A853A273"/>
<dbReference type="Pfam" id="PF01734">
    <property type="entry name" value="Patatin"/>
    <property type="match status" value="1"/>
</dbReference>
<organism evidence="7 8">
    <name type="scientific">Allostreptomyces psammosilenae</name>
    <dbReference type="NCBI Taxonomy" id="1892865"/>
    <lineage>
        <taxon>Bacteria</taxon>
        <taxon>Bacillati</taxon>
        <taxon>Actinomycetota</taxon>
        <taxon>Actinomycetes</taxon>
        <taxon>Kitasatosporales</taxon>
        <taxon>Streptomycetaceae</taxon>
        <taxon>Allostreptomyces</taxon>
    </lineage>
</organism>
<gene>
    <name evidence="7" type="ORF">FHU37_001814</name>
</gene>